<proteinExistence type="predicted"/>
<keyword evidence="5" id="KW-1185">Reference proteome</keyword>
<dbReference type="InterPro" id="IPR033646">
    <property type="entry name" value="CLU-central"/>
</dbReference>
<organism evidence="4 5">
    <name type="scientific">Phytophthora sojae (strain P6497)</name>
    <name type="common">Soybean stem and root rot agent</name>
    <name type="synonym">Phytophthora megasperma f. sp. glycines</name>
    <dbReference type="NCBI Taxonomy" id="1094619"/>
    <lineage>
        <taxon>Eukaryota</taxon>
        <taxon>Sar</taxon>
        <taxon>Stramenopiles</taxon>
        <taxon>Oomycota</taxon>
        <taxon>Peronosporomycetes</taxon>
        <taxon>Peronosporales</taxon>
        <taxon>Peronosporaceae</taxon>
        <taxon>Phytophthora</taxon>
    </lineage>
</organism>
<dbReference type="InterPro" id="IPR027523">
    <property type="entry name" value="CLU_prot"/>
</dbReference>
<dbReference type="Gene3D" id="1.25.40.10">
    <property type="entry name" value="Tetratricopeptide repeat domain"/>
    <property type="match status" value="2"/>
</dbReference>
<dbReference type="CDD" id="cd15466">
    <property type="entry name" value="CLU-central"/>
    <property type="match status" value="1"/>
</dbReference>
<gene>
    <name evidence="4" type="ORF">PHYSODRAFT_499439</name>
</gene>
<dbReference type="Pfam" id="PF13236">
    <property type="entry name" value="CLU"/>
    <property type="match status" value="1"/>
</dbReference>
<dbReference type="OMA" id="FAAECCY"/>
<dbReference type="Proteomes" id="UP000002640">
    <property type="component" value="Unassembled WGS sequence"/>
</dbReference>
<protein>
    <recommendedName>
        <fullName evidence="3">Clu domain-containing protein</fullName>
    </recommendedName>
</protein>
<dbReference type="PROSITE" id="PS51823">
    <property type="entry name" value="CLU"/>
    <property type="match status" value="1"/>
</dbReference>
<feature type="compositionally biased region" description="Low complexity" evidence="2">
    <location>
        <begin position="1062"/>
        <end position="1090"/>
    </location>
</feature>
<reference evidence="4 5" key="1">
    <citation type="journal article" date="2006" name="Science">
        <title>Phytophthora genome sequences uncover evolutionary origins and mechanisms of pathogenesis.</title>
        <authorList>
            <person name="Tyler B.M."/>
            <person name="Tripathy S."/>
            <person name="Zhang X."/>
            <person name="Dehal P."/>
            <person name="Jiang R.H."/>
            <person name="Aerts A."/>
            <person name="Arredondo F.D."/>
            <person name="Baxter L."/>
            <person name="Bensasson D."/>
            <person name="Beynon J.L."/>
            <person name="Chapman J."/>
            <person name="Damasceno C.M."/>
            <person name="Dorrance A.E."/>
            <person name="Dou D."/>
            <person name="Dickerman A.W."/>
            <person name="Dubchak I.L."/>
            <person name="Garbelotto M."/>
            <person name="Gijzen M."/>
            <person name="Gordon S.G."/>
            <person name="Govers F."/>
            <person name="Grunwald N.J."/>
            <person name="Huang W."/>
            <person name="Ivors K.L."/>
            <person name="Jones R.W."/>
            <person name="Kamoun S."/>
            <person name="Krampis K."/>
            <person name="Lamour K.H."/>
            <person name="Lee M.K."/>
            <person name="McDonald W.H."/>
            <person name="Medina M."/>
            <person name="Meijer H.J."/>
            <person name="Nordberg E.K."/>
            <person name="Maclean D.J."/>
            <person name="Ospina-Giraldo M.D."/>
            <person name="Morris P.F."/>
            <person name="Phuntumart V."/>
            <person name="Putnam N.H."/>
            <person name="Rash S."/>
            <person name="Rose J.K."/>
            <person name="Sakihama Y."/>
            <person name="Salamov A.A."/>
            <person name="Savidor A."/>
            <person name="Scheuring C.F."/>
            <person name="Smith B.M."/>
            <person name="Sobral B.W."/>
            <person name="Terry A."/>
            <person name="Torto-Alalibo T.A."/>
            <person name="Win J."/>
            <person name="Xu Z."/>
            <person name="Zhang H."/>
            <person name="Grigoriev I.V."/>
            <person name="Rokhsar D.S."/>
            <person name="Boore J.L."/>
        </authorList>
    </citation>
    <scope>NUCLEOTIDE SEQUENCE [LARGE SCALE GENOMIC DNA]</scope>
    <source>
        <strain evidence="4 5">P6497</strain>
    </source>
</reference>
<dbReference type="EMBL" id="JH159154">
    <property type="protein sequence ID" value="EGZ17515.1"/>
    <property type="molecule type" value="Genomic_DNA"/>
</dbReference>
<evidence type="ECO:0000313" key="5">
    <source>
        <dbReference type="Proteomes" id="UP000002640"/>
    </source>
</evidence>
<feature type="region of interest" description="Disordered" evidence="2">
    <location>
        <begin position="1050"/>
        <end position="1104"/>
    </location>
</feature>
<dbReference type="RefSeq" id="XP_009526573.1">
    <property type="nucleotide sequence ID" value="XM_009528278.1"/>
</dbReference>
<dbReference type="InterPro" id="IPR025697">
    <property type="entry name" value="CLU_dom"/>
</dbReference>
<sequence>MQQQLDLGRHGVITRTRLLTWLQSYYCAQEVMARVKAERSNNQIATENRRPPEQRDDSVSIKASTRVSASKHLLCHQRADWNQRYHALQPTDPTDDKLAVGLEVSAFLAEFRQAAEALVSEIVAEMVLEDSEKTLRPQTLDDDEIFATDGVQQYGALCEMLFKYERDGLLVYLCSSNPPSGSSQEKRQYSTSMAIFHRMVGHQIRAARAIHSAVEDLGDDSQPGLRDIALQVPLQCTVDHLGFRAFVIASTSSSVKSTRQNLAGQANPKHLNQLRDQLKIVFDNLGLLTDSLEGFGDDDKKLNSQTGQPAPAFLPICAGFTTETRNGAAGFELQNISDLFPADVSSEEPDEIAREVLLYKMRPEFVRMYGNSLPLHSNTHVSVDHEPLANKNASDKSKLEAQLLQQSAISARECLHTIVIPEFVADLENAAVQVFDSRSLTRALHGEGINVRYLASCYELASLKHVRRVLLVEMVARACKIELRASLRAILPDATAAILRQAKSSDDDIHRNIDPATARALAKLALQEEASQVTVEFFNLVLGISSPDSKTFWEERILPQVQAKFGLSRDALNLDTIISEDLFHLPQLFHALQFQTGVYFSDHMNYNFKGAEPLALEYMQCISPTTVLLARTTTDCERVLESSDVYVAAREFSSALSSILFHISILETSPSDERNLSLCHLLTCAANISLAMNLRDQAKQLATLAIEDSPSNHAELTRAYTVLMKLKHAAGDLAGAQEYFARALEPIQRHLGPSHPLLCDTYMTMTEILGDLGEPEQAVEILQSCVALVRDCFGKTSLLYADIRRQQGMLMCTANPTDGEAIMGVLEDAFSVYEKHFQDPVDDVPLYKDFAAECCYMLANLRKQVSGVQAAEAAYGIALIGLGLRKEVLPADHEDMMKSYLQLASLSRDLGEIYRAVDYYKPGLAILKTIHDDEHIDQIRSVTQAMLQLHLQTLSLEKRNIVDKTAKRYAQQWPRFALLSRKMLPDVPTSGPAPEDDVGEESALLIFVMKKLFQLEPIEYVELLIGKTDLEFQDYRKQYNLNFAGTLRRTNVDAPSPQPAMSRSSSGRFASFSGSGTFSPPGSPRSPLSPMHHPTLFAPSTRSGGRTSFNQLDCNFLKTTTGDFTFGGQLAGVLFLIDLPAASTSTPPLPSPPVPVSDA</sequence>
<dbReference type="Pfam" id="PF12807">
    <property type="entry name" value="eIF3_p135"/>
    <property type="match status" value="1"/>
</dbReference>
<dbReference type="AlphaFoldDB" id="G4ZG31"/>
<accession>G4ZG31</accession>
<feature type="domain" description="Clu" evidence="3">
    <location>
        <begin position="53"/>
        <end position="347"/>
    </location>
</feature>
<keyword evidence="1" id="KW-0963">Cytoplasm</keyword>
<dbReference type="SMR" id="G4ZG31"/>
<dbReference type="SUPFAM" id="SSF48452">
    <property type="entry name" value="TPR-like"/>
    <property type="match status" value="1"/>
</dbReference>
<dbReference type="InterPro" id="IPR011990">
    <property type="entry name" value="TPR-like_helical_dom_sf"/>
</dbReference>
<evidence type="ECO:0000313" key="4">
    <source>
        <dbReference type="EMBL" id="EGZ17515.1"/>
    </source>
</evidence>
<dbReference type="STRING" id="1094619.G4ZG31"/>
<dbReference type="KEGG" id="psoj:PHYSODRAFT_499439"/>
<dbReference type="InParanoid" id="G4ZG31"/>
<evidence type="ECO:0000256" key="1">
    <source>
        <dbReference type="ARBA" id="ARBA00022490"/>
    </source>
</evidence>
<name>G4ZG31_PHYSP</name>
<dbReference type="GeneID" id="20657694"/>
<evidence type="ECO:0000256" key="2">
    <source>
        <dbReference type="SAM" id="MobiDB-lite"/>
    </source>
</evidence>
<evidence type="ECO:0000259" key="3">
    <source>
        <dbReference type="PROSITE" id="PS51823"/>
    </source>
</evidence>
<dbReference type="PANTHER" id="PTHR12601">
    <property type="entry name" value="EUKARYOTIC TRANSLATION INITIATION FACTOR 3 SUBUNIT EIF-3"/>
    <property type="match status" value="1"/>
</dbReference>